<feature type="compositionally biased region" description="Polar residues" evidence="1">
    <location>
        <begin position="44"/>
        <end position="58"/>
    </location>
</feature>
<proteinExistence type="predicted"/>
<feature type="region of interest" description="Disordered" evidence="1">
    <location>
        <begin position="643"/>
        <end position="663"/>
    </location>
</feature>
<accession>A0A2S3H9Y2</accession>
<dbReference type="PANTHER" id="PTHR36062">
    <property type="entry name" value="OS01G0687300 PROTEIN"/>
    <property type="match status" value="1"/>
</dbReference>
<evidence type="ECO:0000256" key="1">
    <source>
        <dbReference type="SAM" id="MobiDB-lite"/>
    </source>
</evidence>
<gene>
    <name evidence="2" type="ORF">PAHAL_3G189800</name>
</gene>
<dbReference type="InterPro" id="IPR037476">
    <property type="entry name" value="PCH1"/>
</dbReference>
<dbReference type="GO" id="GO:0010099">
    <property type="term" value="P:regulation of photomorphogenesis"/>
    <property type="evidence" value="ECO:0007669"/>
    <property type="project" value="InterPro"/>
</dbReference>
<dbReference type="PANTHER" id="PTHR36062:SF10">
    <property type="entry name" value="OS05G0552100 PROTEIN"/>
    <property type="match status" value="1"/>
</dbReference>
<dbReference type="AlphaFoldDB" id="A0A2S3H9Y2"/>
<feature type="region of interest" description="Disordered" evidence="1">
    <location>
        <begin position="44"/>
        <end position="68"/>
    </location>
</feature>
<evidence type="ECO:0000313" key="2">
    <source>
        <dbReference type="EMBL" id="PAN18257.1"/>
    </source>
</evidence>
<reference evidence="2" key="1">
    <citation type="submission" date="2018-04" db="EMBL/GenBank/DDBJ databases">
        <title>WGS assembly of Panicum hallii.</title>
        <authorList>
            <person name="Lovell J."/>
            <person name="Jenkins J."/>
            <person name="Lowry D."/>
            <person name="Mamidi S."/>
            <person name="Sreedasyam A."/>
            <person name="Weng X."/>
            <person name="Barry K."/>
            <person name="Bonette J."/>
            <person name="Campitelli B."/>
            <person name="Daum C."/>
            <person name="Gordon S."/>
            <person name="Gould B."/>
            <person name="Lipzen A."/>
            <person name="Macqueen A."/>
            <person name="Palacio-Mejia J."/>
            <person name="Plott C."/>
            <person name="Shakirov E."/>
            <person name="Shu S."/>
            <person name="Yoshinaga Y."/>
            <person name="Zane M."/>
            <person name="Rokhsar D."/>
            <person name="Grimwood J."/>
            <person name="Schmutz J."/>
            <person name="Juenger T."/>
        </authorList>
    </citation>
    <scope>NUCLEOTIDE SEQUENCE [LARGE SCALE GENOMIC DNA]</scope>
    <source>
        <strain evidence="2">FIL2</strain>
    </source>
</reference>
<dbReference type="EMBL" id="CM008048">
    <property type="protein sequence ID" value="PAN18257.1"/>
    <property type="molecule type" value="Genomic_DNA"/>
</dbReference>
<feature type="compositionally biased region" description="Basic and acidic residues" evidence="1">
    <location>
        <begin position="59"/>
        <end position="68"/>
    </location>
</feature>
<protein>
    <submittedName>
        <fullName evidence="2">Uncharacterized protein</fullName>
    </submittedName>
</protein>
<organism evidence="2">
    <name type="scientific">Panicum hallii</name>
    <dbReference type="NCBI Taxonomy" id="206008"/>
    <lineage>
        <taxon>Eukaryota</taxon>
        <taxon>Viridiplantae</taxon>
        <taxon>Streptophyta</taxon>
        <taxon>Embryophyta</taxon>
        <taxon>Tracheophyta</taxon>
        <taxon>Spermatophyta</taxon>
        <taxon>Magnoliopsida</taxon>
        <taxon>Liliopsida</taxon>
        <taxon>Poales</taxon>
        <taxon>Poaceae</taxon>
        <taxon>PACMAD clade</taxon>
        <taxon>Panicoideae</taxon>
        <taxon>Panicodae</taxon>
        <taxon>Paniceae</taxon>
        <taxon>Panicinae</taxon>
        <taxon>Panicum</taxon>
        <taxon>Panicum sect. Panicum</taxon>
    </lineage>
</organism>
<dbReference type="Gramene" id="PAN18257">
    <property type="protein sequence ID" value="PAN18257"/>
    <property type="gene ID" value="PAHAL_3G189800"/>
</dbReference>
<dbReference type="Proteomes" id="UP000243499">
    <property type="component" value="Chromosome 3"/>
</dbReference>
<sequence>MSDFVGSRYDKQEDFQVLLNKKDPGESPKHKHYLWMAHWTKASSSAEPQNNNSSNPLEDINKASTTKDSETLPYEFMKSTVAERLMIGVSHGNASVQHAQQFNSSMWGVAHHVCNELGAKNNEQVDESFEKSMKKNAVNLRARAVVSETYSVHKLSELPLNFQKLGNSEDPNSDWSHFPMFAINQKIGNILNPKRRSALGPASLNLNMSTSHVMALSSQEYRVNSHQTADENMEMSKPAGGFASPIEDPGGLNSDPSGQKLKRKLLDTMSCSCSKDDNNSSDCPIDEQHTSHYFAKAKHELPCASNGKKFTFAENKNYHRVASAFHNLKTRRSSVHKQQNDAKATSCTSVLGREFQNEPITISNNSKKDAENLNETYRSHDKAVSCSLLPFEQQHLKIQRTESAANLGGYMLPGQIANKLTEKSKSNGELLTHGPKSKEMHTGKSSGFGVCMYGTNIGSQLFGAQNQSSVRTETLYSDTLIPSKSSAGIASLSAQKDYVCPDEAKSEQLATPSQRGDSRCSKDDGFHNVNENHDVSSKATIASKPSCMPRTRITNLDLILSQMSRMRNQISSGIVQPPIGAEPSDRWLKRLQLDISDPDIPGSKRPKIGDSPPLGQTNCLFGMALPCNKIDAEMIGRAKADQSLDEGNNELQDKRGRSPVPAKSMSSWIGRWCQGGTSVFHEDPCQGRQATKHDQPSEELEGQFPSIAAMAMMGRVMNKLRPCEHQKQGPFVVWKTD</sequence>
<name>A0A2S3H9Y2_9POAL</name>